<dbReference type="GO" id="GO:0003700">
    <property type="term" value="F:DNA-binding transcription factor activity"/>
    <property type="evidence" value="ECO:0007669"/>
    <property type="project" value="TreeGrafter"/>
</dbReference>
<keyword evidence="4" id="KW-0804">Transcription</keyword>
<evidence type="ECO:0000313" key="6">
    <source>
        <dbReference type="EMBL" id="RQP21763.1"/>
    </source>
</evidence>
<dbReference type="Pfam" id="PF00356">
    <property type="entry name" value="LacI"/>
    <property type="match status" value="1"/>
</dbReference>
<evidence type="ECO:0000256" key="4">
    <source>
        <dbReference type="ARBA" id="ARBA00023163"/>
    </source>
</evidence>
<dbReference type="CDD" id="cd01392">
    <property type="entry name" value="HTH_LacI"/>
    <property type="match status" value="1"/>
</dbReference>
<proteinExistence type="predicted"/>
<dbReference type="InterPro" id="IPR010982">
    <property type="entry name" value="Lambda_DNA-bd_dom_sf"/>
</dbReference>
<dbReference type="CDD" id="cd06289">
    <property type="entry name" value="PBP1_MalI-like"/>
    <property type="match status" value="1"/>
</dbReference>
<dbReference type="PANTHER" id="PTHR30146">
    <property type="entry name" value="LACI-RELATED TRANSCRIPTIONAL REPRESSOR"/>
    <property type="match status" value="1"/>
</dbReference>
<evidence type="ECO:0000256" key="1">
    <source>
        <dbReference type="ARBA" id="ARBA00022491"/>
    </source>
</evidence>
<accession>A0A3N7HJR4</accession>
<dbReference type="Gene3D" id="1.10.260.40">
    <property type="entry name" value="lambda repressor-like DNA-binding domains"/>
    <property type="match status" value="1"/>
</dbReference>
<evidence type="ECO:0000259" key="5">
    <source>
        <dbReference type="PROSITE" id="PS50932"/>
    </source>
</evidence>
<feature type="domain" description="HTH lacI-type" evidence="5">
    <location>
        <begin position="13"/>
        <end position="67"/>
    </location>
</feature>
<dbReference type="InterPro" id="IPR028082">
    <property type="entry name" value="Peripla_BP_I"/>
</dbReference>
<dbReference type="InterPro" id="IPR000843">
    <property type="entry name" value="HTH_LacI"/>
</dbReference>
<keyword evidence="3 6" id="KW-0238">DNA-binding</keyword>
<dbReference type="PROSITE" id="PS00356">
    <property type="entry name" value="HTH_LACI_1"/>
    <property type="match status" value="1"/>
</dbReference>
<dbReference type="EMBL" id="QUSW01000009">
    <property type="protein sequence ID" value="RQP21763.1"/>
    <property type="molecule type" value="Genomic_DNA"/>
</dbReference>
<keyword evidence="1" id="KW-0678">Repressor</keyword>
<dbReference type="SUPFAM" id="SSF53822">
    <property type="entry name" value="Periplasmic binding protein-like I"/>
    <property type="match status" value="1"/>
</dbReference>
<evidence type="ECO:0000313" key="7">
    <source>
        <dbReference type="Proteomes" id="UP000267464"/>
    </source>
</evidence>
<reference evidence="6 7" key="1">
    <citation type="submission" date="2018-08" db="EMBL/GenBank/DDBJ databases">
        <authorList>
            <person name="Khan S.A."/>
            <person name="Jeon C.O."/>
            <person name="Chun B.H."/>
            <person name="Jeong S.E."/>
        </authorList>
    </citation>
    <scope>NUCLEOTIDE SEQUENCE [LARGE SCALE GENOMIC DNA]</scope>
    <source>
        <strain evidence="6 7">S-16</strain>
    </source>
</reference>
<dbReference type="RefSeq" id="WP_124543176.1">
    <property type="nucleotide sequence ID" value="NZ_QUSW01000009.1"/>
</dbReference>
<gene>
    <name evidence="6" type="ORF">DZC73_25300</name>
</gene>
<evidence type="ECO:0000256" key="3">
    <source>
        <dbReference type="ARBA" id="ARBA00023125"/>
    </source>
</evidence>
<dbReference type="GO" id="GO:0000976">
    <property type="term" value="F:transcription cis-regulatory region binding"/>
    <property type="evidence" value="ECO:0007669"/>
    <property type="project" value="TreeGrafter"/>
</dbReference>
<dbReference type="PANTHER" id="PTHR30146:SF148">
    <property type="entry name" value="HTH-TYPE TRANSCRIPTIONAL REPRESSOR PURR-RELATED"/>
    <property type="match status" value="1"/>
</dbReference>
<protein>
    <submittedName>
        <fullName evidence="6">LacI family DNA-binding transcriptional regulator</fullName>
    </submittedName>
</protein>
<evidence type="ECO:0000256" key="2">
    <source>
        <dbReference type="ARBA" id="ARBA00023015"/>
    </source>
</evidence>
<keyword evidence="2" id="KW-0805">Transcription regulation</keyword>
<dbReference type="PROSITE" id="PS50932">
    <property type="entry name" value="HTH_LACI_2"/>
    <property type="match status" value="1"/>
</dbReference>
<dbReference type="Gene3D" id="3.40.50.2300">
    <property type="match status" value="2"/>
</dbReference>
<dbReference type="Proteomes" id="UP000267464">
    <property type="component" value="Unassembled WGS sequence"/>
</dbReference>
<dbReference type="SMART" id="SM00354">
    <property type="entry name" value="HTH_LACI"/>
    <property type="match status" value="1"/>
</dbReference>
<dbReference type="OrthoDB" id="269117at2"/>
<name>A0A3N7HJR4_9BURK</name>
<comment type="caution">
    <text evidence="6">The sequence shown here is derived from an EMBL/GenBank/DDBJ whole genome shotgun (WGS) entry which is preliminary data.</text>
</comment>
<sequence>MKPKTPQAAARNVTILDIAKTAGVSKSTVSLVLQGSDLIRAETAERVRAVAADLGYVYNRHAALMRGNTSNVIGVVINDLMNPFFAEVLVGIERKLVREGFITLMAHSCEDVGLQGKLLTSMREQNAAGIMLCPALDTPSSLLKQMGEWRIPVVLMVRPLGRTVHDYVGSDNVLGMRTSTRYLAEQGHKRIGFIGGQTGPVYRDRLKGYQEALEEVGLPFDESLVKPAPPTREGGFTAMLDLLASKRPATAAVCYNDITALGALATLGSQGLKAGKDFAIVGFDGILDTEHSNPPLTTMDVQPGQLGEQAAALMLQRLSEPAGKPIRHLVKPALKLRTSA</sequence>
<organism evidence="6 7">
    <name type="scientific">Piscinibacter terrae</name>
    <dbReference type="NCBI Taxonomy" id="2496871"/>
    <lineage>
        <taxon>Bacteria</taxon>
        <taxon>Pseudomonadati</taxon>
        <taxon>Pseudomonadota</taxon>
        <taxon>Betaproteobacteria</taxon>
        <taxon>Burkholderiales</taxon>
        <taxon>Sphaerotilaceae</taxon>
        <taxon>Piscinibacter</taxon>
    </lineage>
</organism>
<dbReference type="SUPFAM" id="SSF47413">
    <property type="entry name" value="lambda repressor-like DNA-binding domains"/>
    <property type="match status" value="1"/>
</dbReference>
<keyword evidence="7" id="KW-1185">Reference proteome</keyword>
<dbReference type="Pfam" id="PF13377">
    <property type="entry name" value="Peripla_BP_3"/>
    <property type="match status" value="1"/>
</dbReference>
<dbReference type="AlphaFoldDB" id="A0A3N7HJR4"/>
<dbReference type="InterPro" id="IPR046335">
    <property type="entry name" value="LacI/GalR-like_sensor"/>
</dbReference>
<reference evidence="6 7" key="2">
    <citation type="submission" date="2018-12" db="EMBL/GenBank/DDBJ databases">
        <title>Rhizobacter gummiphilus sp. nov., a rubber-degrading bacterium isolated from the soil of a botanical garden in Japan.</title>
        <authorList>
            <person name="Shunsuke S.S."/>
        </authorList>
    </citation>
    <scope>NUCLEOTIDE SEQUENCE [LARGE SCALE GENOMIC DNA]</scope>
    <source>
        <strain evidence="6 7">S-16</strain>
    </source>
</reference>